<feature type="coiled-coil region" evidence="1">
    <location>
        <begin position="111"/>
        <end position="138"/>
    </location>
</feature>
<name>A0A8S1JS06_PARPR</name>
<dbReference type="AlphaFoldDB" id="A0A8S1JS06"/>
<reference evidence="2" key="1">
    <citation type="submission" date="2021-01" db="EMBL/GenBank/DDBJ databases">
        <authorList>
            <consortium name="Genoscope - CEA"/>
            <person name="William W."/>
        </authorList>
    </citation>
    <scope>NUCLEOTIDE SEQUENCE</scope>
</reference>
<evidence type="ECO:0000313" key="3">
    <source>
        <dbReference type="Proteomes" id="UP000688137"/>
    </source>
</evidence>
<gene>
    <name evidence="2" type="ORF">PPRIM_AZ9-3.1.T0080394</name>
</gene>
<keyword evidence="3" id="KW-1185">Reference proteome</keyword>
<comment type="caution">
    <text evidence="2">The sequence shown here is derived from an EMBL/GenBank/DDBJ whole genome shotgun (WGS) entry which is preliminary data.</text>
</comment>
<organism evidence="2 3">
    <name type="scientific">Paramecium primaurelia</name>
    <dbReference type="NCBI Taxonomy" id="5886"/>
    <lineage>
        <taxon>Eukaryota</taxon>
        <taxon>Sar</taxon>
        <taxon>Alveolata</taxon>
        <taxon>Ciliophora</taxon>
        <taxon>Intramacronucleata</taxon>
        <taxon>Oligohymenophorea</taxon>
        <taxon>Peniculida</taxon>
        <taxon>Parameciidae</taxon>
        <taxon>Paramecium</taxon>
    </lineage>
</organism>
<evidence type="ECO:0000313" key="2">
    <source>
        <dbReference type="EMBL" id="CAD8044825.1"/>
    </source>
</evidence>
<sequence length="264" mass="31498">MKQKKQQLGEISLNKQYNESQLREIIQKLLAKDDNYRVEIAKLKEQNLETIQKYHKALKQIGEMEKVQKKDQMYIMQIDGFLMEAKKRFDQNKKQQTDHYVDALLEMTKQRDDYLKRNIQLEIMVNELNEQIEKLKRQTSIIPSASQQQFSSPLTVNEEVIQYENQVNHRKKSSIYSMNTQDSIINDEEKEDQLMTFLHQLDEQQANQLYSLFSSLNTDLDQKVNKNQQLYNNLISNTNQNSLVEQPSSFSFSQKWNDKENHYF</sequence>
<dbReference type="EMBL" id="CAJJDM010000004">
    <property type="protein sequence ID" value="CAD8044825.1"/>
    <property type="molecule type" value="Genomic_DNA"/>
</dbReference>
<evidence type="ECO:0000256" key="1">
    <source>
        <dbReference type="SAM" id="Coils"/>
    </source>
</evidence>
<dbReference type="OMA" id="NDKENHY"/>
<feature type="coiled-coil region" evidence="1">
    <location>
        <begin position="26"/>
        <end position="60"/>
    </location>
</feature>
<accession>A0A8S1JS06</accession>
<keyword evidence="1" id="KW-0175">Coiled coil</keyword>
<protein>
    <submittedName>
        <fullName evidence="2">Uncharacterized protein</fullName>
    </submittedName>
</protein>
<proteinExistence type="predicted"/>
<dbReference type="Proteomes" id="UP000688137">
    <property type="component" value="Unassembled WGS sequence"/>
</dbReference>